<feature type="compositionally biased region" description="Polar residues" evidence="1">
    <location>
        <begin position="331"/>
        <end position="342"/>
    </location>
</feature>
<dbReference type="OrthoDB" id="3541121at2"/>
<dbReference type="Gene3D" id="1.10.287.1060">
    <property type="entry name" value="ESAT-6-like"/>
    <property type="match status" value="1"/>
</dbReference>
<dbReference type="Pfam" id="PF06013">
    <property type="entry name" value="WXG100"/>
    <property type="match status" value="1"/>
</dbReference>
<evidence type="ECO:0000313" key="2">
    <source>
        <dbReference type="EMBL" id="SEU36868.1"/>
    </source>
</evidence>
<feature type="compositionally biased region" description="Polar residues" evidence="1">
    <location>
        <begin position="250"/>
        <end position="263"/>
    </location>
</feature>
<proteinExistence type="predicted"/>
<dbReference type="EMBL" id="FOHX01000014">
    <property type="protein sequence ID" value="SEU36868.1"/>
    <property type="molecule type" value="Genomic_DNA"/>
</dbReference>
<dbReference type="STRING" id="568860.SAMN05421811_11424"/>
<dbReference type="RefSeq" id="WP_091089628.1">
    <property type="nucleotide sequence ID" value="NZ_FOHX01000014.1"/>
</dbReference>
<sequence>MGGEKKKTHWLKSSCGDWSVETDGRHVAGVVSFIKGFNAERIAQAATAYKDAHKAVGDVQKALEEQAGQLAKVWDGKASVEAQKALGILHVTLGELATKLQKMHEPVQALSTVVRKHQEFIDDDIKGILPTWANQGGMLGGTWDDSVPDLFSTYSGVYAGDNAKNDFGSQDELAGLHLKTFANDLAHVHTMIPDTVEKVLRDIDYPTGPQITPPTVTYPKGGPPYPTGNPDPYGPGGLQTNPINYDPSATDPNNRFPTNQPNPNALDPNAFDPNGTNPNGTGDPNGTNGNNGNGTGNPGAPTFQNPDTSSLGSNSPNGSNPAFNPAAYQDPSANRTTSLQDYTPTNTNGWTPTTGTAHPSTTGNTGYNMPSTSYPPGTTAGGPGTATGGGITGANPAITTAATRATTGNAGMPFLPMGAGGGGGAQHSEKQESTTWLHEDDDVWGTDSDSVVNSQIG</sequence>
<keyword evidence="3" id="KW-1185">Reference proteome</keyword>
<dbReference type="InterPro" id="IPR036689">
    <property type="entry name" value="ESAT-6-like_sf"/>
</dbReference>
<evidence type="ECO:0000313" key="3">
    <source>
        <dbReference type="Proteomes" id="UP000199361"/>
    </source>
</evidence>
<feature type="compositionally biased region" description="Pro residues" evidence="1">
    <location>
        <begin position="221"/>
        <end position="233"/>
    </location>
</feature>
<dbReference type="SUPFAM" id="SSF140453">
    <property type="entry name" value="EsxAB dimer-like"/>
    <property type="match status" value="1"/>
</dbReference>
<dbReference type="InterPro" id="IPR010310">
    <property type="entry name" value="T7SS_ESAT-6-like"/>
</dbReference>
<feature type="compositionally biased region" description="Low complexity" evidence="1">
    <location>
        <begin position="272"/>
        <end position="288"/>
    </location>
</feature>
<feature type="region of interest" description="Disordered" evidence="1">
    <location>
        <begin position="408"/>
        <end position="457"/>
    </location>
</feature>
<feature type="compositionally biased region" description="Polar residues" evidence="1">
    <location>
        <begin position="447"/>
        <end position="457"/>
    </location>
</feature>
<name>A0A1I0LAA8_9ACTN</name>
<organism evidence="2 3">
    <name type="scientific">Nonomuraea wenchangensis</name>
    <dbReference type="NCBI Taxonomy" id="568860"/>
    <lineage>
        <taxon>Bacteria</taxon>
        <taxon>Bacillati</taxon>
        <taxon>Actinomycetota</taxon>
        <taxon>Actinomycetes</taxon>
        <taxon>Streptosporangiales</taxon>
        <taxon>Streptosporangiaceae</taxon>
        <taxon>Nonomuraea</taxon>
    </lineage>
</organism>
<accession>A0A1I0LAA8</accession>
<protein>
    <submittedName>
        <fullName evidence="2">Proteins of 100 residues with WXG</fullName>
    </submittedName>
</protein>
<evidence type="ECO:0000256" key="1">
    <source>
        <dbReference type="SAM" id="MobiDB-lite"/>
    </source>
</evidence>
<feature type="compositionally biased region" description="Gly residues" evidence="1">
    <location>
        <begin position="379"/>
        <end position="392"/>
    </location>
</feature>
<feature type="compositionally biased region" description="Low complexity" evidence="1">
    <location>
        <begin position="309"/>
        <end position="327"/>
    </location>
</feature>
<dbReference type="AlphaFoldDB" id="A0A1I0LAA8"/>
<feature type="compositionally biased region" description="Low complexity" evidence="1">
    <location>
        <begin position="343"/>
        <end position="365"/>
    </location>
</feature>
<gene>
    <name evidence="2" type="ORF">SAMN05421811_11424</name>
</gene>
<reference evidence="2 3" key="1">
    <citation type="submission" date="2016-10" db="EMBL/GenBank/DDBJ databases">
        <authorList>
            <person name="de Groot N.N."/>
        </authorList>
    </citation>
    <scope>NUCLEOTIDE SEQUENCE [LARGE SCALE GENOMIC DNA]</scope>
    <source>
        <strain evidence="2 3">CGMCC 4.5598</strain>
    </source>
</reference>
<feature type="region of interest" description="Disordered" evidence="1">
    <location>
        <begin position="204"/>
        <end position="392"/>
    </location>
</feature>
<dbReference type="Proteomes" id="UP000199361">
    <property type="component" value="Unassembled WGS sequence"/>
</dbReference>